<feature type="transmembrane region" description="Helical" evidence="17">
    <location>
        <begin position="125"/>
        <end position="144"/>
    </location>
</feature>
<comment type="subcellular location">
    <subcellularLocation>
        <location evidence="2">Endomembrane system</location>
        <topology evidence="2">Multi-pass membrane protein</topology>
    </subcellularLocation>
</comment>
<feature type="transmembrane region" description="Helical" evidence="17">
    <location>
        <begin position="9"/>
        <end position="29"/>
    </location>
</feature>
<dbReference type="Proteomes" id="UP000807504">
    <property type="component" value="Unassembled WGS sequence"/>
</dbReference>
<evidence type="ECO:0000256" key="12">
    <source>
        <dbReference type="ARBA" id="ARBA00048800"/>
    </source>
</evidence>
<evidence type="ECO:0000313" key="19">
    <source>
        <dbReference type="Proteomes" id="UP000807504"/>
    </source>
</evidence>
<evidence type="ECO:0000256" key="17">
    <source>
        <dbReference type="SAM" id="Phobius"/>
    </source>
</evidence>
<feature type="transmembrane region" description="Helical" evidence="17">
    <location>
        <begin position="49"/>
        <end position="66"/>
    </location>
</feature>
<dbReference type="AlphaFoldDB" id="A0A8T0ERX0"/>
<dbReference type="GO" id="GO:0016020">
    <property type="term" value="C:membrane"/>
    <property type="evidence" value="ECO:0007669"/>
    <property type="project" value="InterPro"/>
</dbReference>
<organism evidence="18 19">
    <name type="scientific">Argiope bruennichi</name>
    <name type="common">Wasp spider</name>
    <name type="synonym">Aranea bruennichi</name>
    <dbReference type="NCBI Taxonomy" id="94029"/>
    <lineage>
        <taxon>Eukaryota</taxon>
        <taxon>Metazoa</taxon>
        <taxon>Ecdysozoa</taxon>
        <taxon>Arthropoda</taxon>
        <taxon>Chelicerata</taxon>
        <taxon>Arachnida</taxon>
        <taxon>Araneae</taxon>
        <taxon>Araneomorphae</taxon>
        <taxon>Entelegynae</taxon>
        <taxon>Araneoidea</taxon>
        <taxon>Araneidae</taxon>
        <taxon>Argiope</taxon>
    </lineage>
</organism>
<comment type="catalytic activity">
    <reaction evidence="10">
        <text>12-octadecanoyloxy-octadecanoate + H2O = 12-hydroxyoctadecanoate + octadecanoate + H(+)</text>
        <dbReference type="Rhea" id="RHEA:52080"/>
        <dbReference type="ChEBI" id="CHEBI:15377"/>
        <dbReference type="ChEBI" id="CHEBI:15378"/>
        <dbReference type="ChEBI" id="CHEBI:25629"/>
        <dbReference type="ChEBI" id="CHEBI:84201"/>
        <dbReference type="ChEBI" id="CHEBI:136330"/>
    </reaction>
    <physiologicalReaction direction="left-to-right" evidence="10">
        <dbReference type="Rhea" id="RHEA:52081"/>
    </physiologicalReaction>
</comment>
<feature type="transmembrane region" description="Helical" evidence="17">
    <location>
        <begin position="86"/>
        <end position="105"/>
    </location>
</feature>
<keyword evidence="6 17" id="KW-0472">Membrane</keyword>
<comment type="catalytic activity">
    <reaction evidence="7">
        <text>12-hexadecanoyloxy-octadecanoate + H2O = 12-hydroxyoctadecanoate + hexadecanoate + H(+)</text>
        <dbReference type="Rhea" id="RHEA:52056"/>
        <dbReference type="ChEBI" id="CHEBI:7896"/>
        <dbReference type="ChEBI" id="CHEBI:15377"/>
        <dbReference type="ChEBI" id="CHEBI:15378"/>
        <dbReference type="ChEBI" id="CHEBI:83677"/>
        <dbReference type="ChEBI" id="CHEBI:84201"/>
    </reaction>
    <physiologicalReaction direction="left-to-right" evidence="7">
        <dbReference type="Rhea" id="RHEA:52057"/>
    </physiologicalReaction>
</comment>
<evidence type="ECO:0000256" key="16">
    <source>
        <dbReference type="ARBA" id="ARBA00049428"/>
    </source>
</evidence>
<gene>
    <name evidence="18" type="ORF">HNY73_014874</name>
</gene>
<comment type="catalytic activity">
    <reaction evidence="11">
        <text>12-(9Z-octadecenoyloxy)-octadecanoate + H2O = 12-hydroxyoctadecanoate + (9Z)-octadecenoate + H(+)</text>
        <dbReference type="Rhea" id="RHEA:52060"/>
        <dbReference type="ChEBI" id="CHEBI:15377"/>
        <dbReference type="ChEBI" id="CHEBI:15378"/>
        <dbReference type="ChEBI" id="CHEBI:30823"/>
        <dbReference type="ChEBI" id="CHEBI:84201"/>
        <dbReference type="ChEBI" id="CHEBI:136302"/>
    </reaction>
    <physiologicalReaction direction="left-to-right" evidence="11">
        <dbReference type="Rhea" id="RHEA:52061"/>
    </physiologicalReaction>
</comment>
<comment type="caution">
    <text evidence="18">The sequence shown here is derived from an EMBL/GenBank/DDBJ whole genome shotgun (WGS) entry which is preliminary data.</text>
</comment>
<dbReference type="PANTHER" id="PTHR10989:SF16">
    <property type="entry name" value="AT02829P-RELATED"/>
    <property type="match status" value="1"/>
</dbReference>
<evidence type="ECO:0000256" key="9">
    <source>
        <dbReference type="ARBA" id="ARBA00047863"/>
    </source>
</evidence>
<evidence type="ECO:0000256" key="7">
    <source>
        <dbReference type="ARBA" id="ARBA00047368"/>
    </source>
</evidence>
<evidence type="ECO:0000256" key="1">
    <source>
        <dbReference type="ARBA" id="ARBA00000923"/>
    </source>
</evidence>
<proteinExistence type="inferred from homology"/>
<feature type="transmembrane region" description="Helical" evidence="17">
    <location>
        <begin position="194"/>
        <end position="211"/>
    </location>
</feature>
<feature type="transmembrane region" description="Helical" evidence="17">
    <location>
        <begin position="156"/>
        <end position="182"/>
    </location>
</feature>
<keyword evidence="4 17" id="KW-0812">Transmembrane</keyword>
<evidence type="ECO:0000256" key="8">
    <source>
        <dbReference type="ARBA" id="ARBA00047427"/>
    </source>
</evidence>
<evidence type="ECO:0000256" key="4">
    <source>
        <dbReference type="ARBA" id="ARBA00022692"/>
    </source>
</evidence>
<name>A0A8T0ERX0_ARGBR</name>
<evidence type="ECO:0000256" key="5">
    <source>
        <dbReference type="ARBA" id="ARBA00022989"/>
    </source>
</evidence>
<reference evidence="18" key="2">
    <citation type="submission" date="2020-06" db="EMBL/GenBank/DDBJ databases">
        <authorList>
            <person name="Sheffer M."/>
        </authorList>
    </citation>
    <scope>NUCLEOTIDE SEQUENCE</scope>
</reference>
<accession>A0A8T0ERX0</accession>
<keyword evidence="5 17" id="KW-1133">Transmembrane helix</keyword>
<comment type="catalytic activity">
    <reaction evidence="15">
        <text>13-(9Z-hexadecenoyloxy)-octadecanoate + H2O = 13-hydroxy-octadecanoate + (9Z)-hexadecenoate + H(+)</text>
        <dbReference type="Rhea" id="RHEA:52076"/>
        <dbReference type="ChEBI" id="CHEBI:15377"/>
        <dbReference type="ChEBI" id="CHEBI:15378"/>
        <dbReference type="ChEBI" id="CHEBI:32372"/>
        <dbReference type="ChEBI" id="CHEBI:136304"/>
        <dbReference type="ChEBI" id="CHEBI:136315"/>
    </reaction>
    <physiologicalReaction direction="left-to-right" evidence="15">
        <dbReference type="Rhea" id="RHEA:52077"/>
    </physiologicalReaction>
</comment>
<comment type="catalytic activity">
    <reaction evidence="16">
        <text>12-(9Z-hexadecenoyloxy)-octadecanoate + H2O = 12-hydroxyoctadecanoate + (9Z)-hexadecenoate + H(+)</text>
        <dbReference type="Rhea" id="RHEA:52072"/>
        <dbReference type="ChEBI" id="CHEBI:15377"/>
        <dbReference type="ChEBI" id="CHEBI:15378"/>
        <dbReference type="ChEBI" id="CHEBI:32372"/>
        <dbReference type="ChEBI" id="CHEBI:84201"/>
        <dbReference type="ChEBI" id="CHEBI:136312"/>
    </reaction>
    <physiologicalReaction direction="left-to-right" evidence="16">
        <dbReference type="Rhea" id="RHEA:52073"/>
    </physiologicalReaction>
</comment>
<comment type="catalytic activity">
    <reaction evidence="13">
        <text>9-octadecanoyloxy-octadecanoate + H2O = 9-hydroxy-octadecanoate + octadecanoate + H(+)</text>
        <dbReference type="Rhea" id="RHEA:52096"/>
        <dbReference type="ChEBI" id="CHEBI:15377"/>
        <dbReference type="ChEBI" id="CHEBI:15378"/>
        <dbReference type="ChEBI" id="CHEBI:25629"/>
        <dbReference type="ChEBI" id="CHEBI:136286"/>
        <dbReference type="ChEBI" id="CHEBI:136373"/>
    </reaction>
    <physiologicalReaction direction="left-to-right" evidence="13">
        <dbReference type="Rhea" id="RHEA:52097"/>
    </physiologicalReaction>
</comment>
<protein>
    <submittedName>
        <fullName evidence="18">Androgen-induced protein 1 like</fullName>
    </submittedName>
</protein>
<dbReference type="GO" id="GO:0012505">
    <property type="term" value="C:endomembrane system"/>
    <property type="evidence" value="ECO:0007669"/>
    <property type="project" value="UniProtKB-SubCell"/>
</dbReference>
<dbReference type="Pfam" id="PF04750">
    <property type="entry name" value="Far-17a_AIG1"/>
    <property type="match status" value="1"/>
</dbReference>
<keyword evidence="19" id="KW-1185">Reference proteome</keyword>
<evidence type="ECO:0000256" key="6">
    <source>
        <dbReference type="ARBA" id="ARBA00023136"/>
    </source>
</evidence>
<sequence length="228" mass="26627">MISKTTIRLLFHLLITVTYFCALIGYQLLPPMPHRSPHYHYAGRFKYLTYWNLIAHFVFYAVSCILDLMKTSAPGFFTLAKIKDKLFVGIVLPYGVFVFGMFWGLYAIDRELIFPRVLDAVFPPWLNHVSHTVILPALLIETYIVRHRHPRRAEGLTYTIGFGLMYMIWVLYLALAMDIWVYPVLQVLNWTQKSIFFGICILIQLSMYIIGEKINYLFWGSSIVAKNK</sequence>
<evidence type="ECO:0000256" key="11">
    <source>
        <dbReference type="ARBA" id="ARBA00048701"/>
    </source>
</evidence>
<evidence type="ECO:0000313" key="18">
    <source>
        <dbReference type="EMBL" id="KAF8778111.1"/>
    </source>
</evidence>
<evidence type="ECO:0000256" key="14">
    <source>
        <dbReference type="ARBA" id="ARBA00049296"/>
    </source>
</evidence>
<dbReference type="EMBL" id="JABXBU010002072">
    <property type="protein sequence ID" value="KAF8778111.1"/>
    <property type="molecule type" value="Genomic_DNA"/>
</dbReference>
<evidence type="ECO:0000256" key="2">
    <source>
        <dbReference type="ARBA" id="ARBA00004127"/>
    </source>
</evidence>
<comment type="similarity">
    <text evidence="3">Belongs to the AIG1 family.</text>
</comment>
<dbReference type="InterPro" id="IPR006838">
    <property type="entry name" value="ADTRP_AIG1"/>
</dbReference>
<comment type="catalytic activity">
    <reaction evidence="14">
        <text>13-(9Z-octadecenoyloxy)-octadecanoate + H2O = 13-hydroxy-octadecanoate + (9Z)-octadecenoate + H(+)</text>
        <dbReference type="Rhea" id="RHEA:52064"/>
        <dbReference type="ChEBI" id="CHEBI:15377"/>
        <dbReference type="ChEBI" id="CHEBI:15378"/>
        <dbReference type="ChEBI" id="CHEBI:30823"/>
        <dbReference type="ChEBI" id="CHEBI:136303"/>
        <dbReference type="ChEBI" id="CHEBI:136304"/>
    </reaction>
    <physiologicalReaction direction="left-to-right" evidence="14">
        <dbReference type="Rhea" id="RHEA:52065"/>
    </physiologicalReaction>
</comment>
<evidence type="ECO:0000256" key="15">
    <source>
        <dbReference type="ARBA" id="ARBA00049322"/>
    </source>
</evidence>
<comment type="catalytic activity">
    <reaction evidence="9">
        <text>9-hexadecanoyloxy-octadecanoate + H2O = 9-hydroxy-octadecanoate + hexadecanoate + H(+)</text>
        <dbReference type="Rhea" id="RHEA:52052"/>
        <dbReference type="ChEBI" id="CHEBI:7896"/>
        <dbReference type="ChEBI" id="CHEBI:15377"/>
        <dbReference type="ChEBI" id="CHEBI:15378"/>
        <dbReference type="ChEBI" id="CHEBI:83670"/>
        <dbReference type="ChEBI" id="CHEBI:136286"/>
    </reaction>
    <physiologicalReaction direction="left-to-right" evidence="9">
        <dbReference type="Rhea" id="RHEA:52053"/>
    </physiologicalReaction>
</comment>
<dbReference type="PANTHER" id="PTHR10989">
    <property type="entry name" value="ANDROGEN-INDUCED PROTEIN 1-RELATED"/>
    <property type="match status" value="1"/>
</dbReference>
<evidence type="ECO:0000256" key="13">
    <source>
        <dbReference type="ARBA" id="ARBA00049221"/>
    </source>
</evidence>
<comment type="catalytic activity">
    <reaction evidence="8">
        <text>13-octadecanoyloxy-octadecanoate + H2O = 13-hydroxy-octadecanoate + octadecanoate + H(+)</text>
        <dbReference type="Rhea" id="RHEA:52084"/>
        <dbReference type="ChEBI" id="CHEBI:15377"/>
        <dbReference type="ChEBI" id="CHEBI:15378"/>
        <dbReference type="ChEBI" id="CHEBI:25629"/>
        <dbReference type="ChEBI" id="CHEBI:136304"/>
        <dbReference type="ChEBI" id="CHEBI:136335"/>
    </reaction>
    <physiologicalReaction direction="left-to-right" evidence="8">
        <dbReference type="Rhea" id="RHEA:52085"/>
    </physiologicalReaction>
</comment>
<evidence type="ECO:0000256" key="10">
    <source>
        <dbReference type="ARBA" id="ARBA00048680"/>
    </source>
</evidence>
<reference evidence="18" key="1">
    <citation type="journal article" date="2020" name="bioRxiv">
        <title>Chromosome-level reference genome of the European wasp spider Argiope bruennichi: a resource for studies on range expansion and evolutionary adaptation.</title>
        <authorList>
            <person name="Sheffer M.M."/>
            <person name="Hoppe A."/>
            <person name="Krehenwinkel H."/>
            <person name="Uhl G."/>
            <person name="Kuss A.W."/>
            <person name="Jensen L."/>
            <person name="Jensen C."/>
            <person name="Gillespie R.G."/>
            <person name="Hoff K.J."/>
            <person name="Prost S."/>
        </authorList>
    </citation>
    <scope>NUCLEOTIDE SEQUENCE</scope>
</reference>
<evidence type="ECO:0000256" key="3">
    <source>
        <dbReference type="ARBA" id="ARBA00009300"/>
    </source>
</evidence>
<comment type="catalytic activity">
    <reaction evidence="1">
        <text>9-(9Z-hexadecenoyloxy)-octadecanoate + H2O = (9Z)-hexadecenoate + 9-hydroxy-octadecanoate + H(+)</text>
        <dbReference type="Rhea" id="RHEA:52068"/>
        <dbReference type="ChEBI" id="CHEBI:15377"/>
        <dbReference type="ChEBI" id="CHEBI:15378"/>
        <dbReference type="ChEBI" id="CHEBI:32372"/>
        <dbReference type="ChEBI" id="CHEBI:136286"/>
        <dbReference type="ChEBI" id="CHEBI:136309"/>
    </reaction>
    <physiologicalReaction direction="left-to-right" evidence="1">
        <dbReference type="Rhea" id="RHEA:52069"/>
    </physiologicalReaction>
</comment>
<comment type="catalytic activity">
    <reaction evidence="12">
        <text>9-(9Z-octadecenoyloxy)-octadecanoate + H2O = 9-hydroxy-octadecanoate + (9Z)-octadecenoate + H(+)</text>
        <dbReference type="Rhea" id="RHEA:52048"/>
        <dbReference type="ChEBI" id="CHEBI:15377"/>
        <dbReference type="ChEBI" id="CHEBI:15378"/>
        <dbReference type="ChEBI" id="CHEBI:30823"/>
        <dbReference type="ChEBI" id="CHEBI:136282"/>
        <dbReference type="ChEBI" id="CHEBI:136286"/>
    </reaction>
    <physiologicalReaction direction="left-to-right" evidence="12">
        <dbReference type="Rhea" id="RHEA:52049"/>
    </physiologicalReaction>
</comment>